<evidence type="ECO:0000256" key="2">
    <source>
        <dbReference type="ARBA" id="ARBA00001946"/>
    </source>
</evidence>
<comment type="caution">
    <text evidence="9">The sequence shown here is derived from an EMBL/GenBank/DDBJ whole genome shotgun (WGS) entry which is preliminary data.</text>
</comment>
<comment type="cofactor">
    <cofactor evidence="1">
        <name>Mn(2+)</name>
        <dbReference type="ChEBI" id="CHEBI:29035"/>
    </cofactor>
</comment>
<feature type="domain" description="Nudix hydrolase" evidence="8">
    <location>
        <begin position="4"/>
        <end position="170"/>
    </location>
</feature>
<dbReference type="SUPFAM" id="SSF55811">
    <property type="entry name" value="Nudix"/>
    <property type="match status" value="1"/>
</dbReference>
<accession>A0A8H3FKQ0</accession>
<dbReference type="Proteomes" id="UP000664169">
    <property type="component" value="Unassembled WGS sequence"/>
</dbReference>
<comment type="cofactor">
    <cofactor evidence="2">
        <name>Mg(2+)</name>
        <dbReference type="ChEBI" id="CHEBI:18420"/>
    </cofactor>
</comment>
<feature type="region of interest" description="Disordered" evidence="7">
    <location>
        <begin position="282"/>
        <end position="309"/>
    </location>
</feature>
<dbReference type="GO" id="GO:0015938">
    <property type="term" value="P:coenzyme A catabolic process"/>
    <property type="evidence" value="ECO:0007669"/>
    <property type="project" value="TreeGrafter"/>
</dbReference>
<dbReference type="PANTHER" id="PTHR12992">
    <property type="entry name" value="NUDIX HYDROLASE"/>
    <property type="match status" value="1"/>
</dbReference>
<dbReference type="AlphaFoldDB" id="A0A8H3FKQ0"/>
<dbReference type="PANTHER" id="PTHR12992:SF24">
    <property type="entry name" value="PEROXISOMAL COENZYME A DIPHOSPHATASE NUDT7"/>
    <property type="match status" value="1"/>
</dbReference>
<gene>
    <name evidence="9" type="ORF">GOMPHAMPRED_003817</name>
</gene>
<dbReference type="InterPro" id="IPR045121">
    <property type="entry name" value="CoAse"/>
</dbReference>
<evidence type="ECO:0000256" key="6">
    <source>
        <dbReference type="ARBA" id="ARBA00023211"/>
    </source>
</evidence>
<dbReference type="InterPro" id="IPR000086">
    <property type="entry name" value="NUDIX_hydrolase_dom"/>
</dbReference>
<evidence type="ECO:0000313" key="10">
    <source>
        <dbReference type="Proteomes" id="UP000664169"/>
    </source>
</evidence>
<dbReference type="EMBL" id="CAJPDQ010000023">
    <property type="protein sequence ID" value="CAF9925184.1"/>
    <property type="molecule type" value="Genomic_DNA"/>
</dbReference>
<dbReference type="GO" id="GO:0010945">
    <property type="term" value="F:coenzyme A diphosphatase activity"/>
    <property type="evidence" value="ECO:0007669"/>
    <property type="project" value="InterPro"/>
</dbReference>
<protein>
    <recommendedName>
        <fullName evidence="8">Nudix hydrolase domain-containing protein</fullName>
    </recommendedName>
</protein>
<feature type="region of interest" description="Disordered" evidence="7">
    <location>
        <begin position="106"/>
        <end position="129"/>
    </location>
</feature>
<dbReference type="OrthoDB" id="206213at2759"/>
<keyword evidence="4" id="KW-0378">Hydrolase</keyword>
<proteinExistence type="predicted"/>
<keyword evidence="10" id="KW-1185">Reference proteome</keyword>
<evidence type="ECO:0000256" key="7">
    <source>
        <dbReference type="SAM" id="MobiDB-lite"/>
    </source>
</evidence>
<evidence type="ECO:0000256" key="1">
    <source>
        <dbReference type="ARBA" id="ARBA00001936"/>
    </source>
</evidence>
<keyword evidence="3" id="KW-0479">Metal-binding</keyword>
<dbReference type="PROSITE" id="PS51462">
    <property type="entry name" value="NUDIX"/>
    <property type="match status" value="1"/>
</dbReference>
<dbReference type="Gene3D" id="3.90.79.10">
    <property type="entry name" value="Nucleoside Triphosphate Pyrophosphohydrolase"/>
    <property type="match status" value="1"/>
</dbReference>
<dbReference type="CDD" id="cd03426">
    <property type="entry name" value="NUDIX_CoAse_Nudt7"/>
    <property type="match status" value="1"/>
</dbReference>
<dbReference type="GO" id="GO:0046872">
    <property type="term" value="F:metal ion binding"/>
    <property type="evidence" value="ECO:0007669"/>
    <property type="project" value="UniProtKB-KW"/>
</dbReference>
<evidence type="ECO:0000256" key="3">
    <source>
        <dbReference type="ARBA" id="ARBA00022723"/>
    </source>
</evidence>
<sequence>MPLSRRAAVLLLLFADKHGNLRVLLTLRASGMSSYSGQVALPGGKADTLSETAFDTARREAWEEVGLPSENSKMPAPFRVEHLCELPAQLSATEQVVRPCVAFLHTDSSSSSSSSGKTGIGPGLETKEESPMMIPKLNVAEVAAVFSAPLHRFLSSRVEGNAKESLIRHESKWQTWNGGRWLMHNFFVPKGSVRDDDDDDDSSSSSSSGRRNEQLPQQVEKDGEEYYKVWGMTARILIDSARIAYDEDPEFEHTKEFGEEAMVQCLIRRGRLTGERQIGAKMPRGQVEKETGAAVSKALDDNGGRGTKL</sequence>
<name>A0A8H3FKQ0_9LECA</name>
<dbReference type="Pfam" id="PF00293">
    <property type="entry name" value="NUDIX"/>
    <property type="match status" value="1"/>
</dbReference>
<evidence type="ECO:0000256" key="5">
    <source>
        <dbReference type="ARBA" id="ARBA00022842"/>
    </source>
</evidence>
<reference evidence="9" key="1">
    <citation type="submission" date="2021-03" db="EMBL/GenBank/DDBJ databases">
        <authorList>
            <person name="Tagirdzhanova G."/>
        </authorList>
    </citation>
    <scope>NUCLEOTIDE SEQUENCE</scope>
</reference>
<evidence type="ECO:0000259" key="8">
    <source>
        <dbReference type="PROSITE" id="PS51462"/>
    </source>
</evidence>
<keyword evidence="5" id="KW-0460">Magnesium</keyword>
<organism evidence="9 10">
    <name type="scientific">Gomphillus americanus</name>
    <dbReference type="NCBI Taxonomy" id="1940652"/>
    <lineage>
        <taxon>Eukaryota</taxon>
        <taxon>Fungi</taxon>
        <taxon>Dikarya</taxon>
        <taxon>Ascomycota</taxon>
        <taxon>Pezizomycotina</taxon>
        <taxon>Lecanoromycetes</taxon>
        <taxon>OSLEUM clade</taxon>
        <taxon>Ostropomycetidae</taxon>
        <taxon>Ostropales</taxon>
        <taxon>Graphidaceae</taxon>
        <taxon>Gomphilloideae</taxon>
        <taxon>Gomphillus</taxon>
    </lineage>
</organism>
<evidence type="ECO:0000256" key="4">
    <source>
        <dbReference type="ARBA" id="ARBA00022801"/>
    </source>
</evidence>
<evidence type="ECO:0000313" key="9">
    <source>
        <dbReference type="EMBL" id="CAF9925184.1"/>
    </source>
</evidence>
<dbReference type="InterPro" id="IPR015797">
    <property type="entry name" value="NUDIX_hydrolase-like_dom_sf"/>
</dbReference>
<keyword evidence="6" id="KW-0464">Manganese</keyword>
<feature type="region of interest" description="Disordered" evidence="7">
    <location>
        <begin position="192"/>
        <end position="217"/>
    </location>
</feature>